<feature type="transmembrane region" description="Helical" evidence="2">
    <location>
        <begin position="12"/>
        <end position="33"/>
    </location>
</feature>
<keyword evidence="2" id="KW-0472">Membrane</keyword>
<dbReference type="Gene3D" id="3.30.70.1440">
    <property type="entry name" value="Multidrug efflux transporter AcrB pore domain"/>
    <property type="match status" value="1"/>
</dbReference>
<dbReference type="InterPro" id="IPR027463">
    <property type="entry name" value="AcrB_DN_DC_subdom"/>
</dbReference>
<dbReference type="Gene3D" id="1.20.1640.10">
    <property type="entry name" value="Multidrug efflux transporter AcrB transmembrane domain"/>
    <property type="match status" value="2"/>
</dbReference>
<feature type="transmembrane region" description="Helical" evidence="2">
    <location>
        <begin position="349"/>
        <end position="368"/>
    </location>
</feature>
<feature type="transmembrane region" description="Helical" evidence="2">
    <location>
        <begin position="981"/>
        <end position="1000"/>
    </location>
</feature>
<feature type="transmembrane region" description="Helical" evidence="2">
    <location>
        <begin position="883"/>
        <end position="902"/>
    </location>
</feature>
<accession>A0A6J6DSD0</accession>
<protein>
    <submittedName>
        <fullName evidence="3">Unannotated protein</fullName>
    </submittedName>
</protein>
<feature type="transmembrane region" description="Helical" evidence="2">
    <location>
        <begin position="1012"/>
        <end position="1038"/>
    </location>
</feature>
<dbReference type="Pfam" id="PF00873">
    <property type="entry name" value="ACR_tran"/>
    <property type="match status" value="1"/>
</dbReference>
<keyword evidence="2" id="KW-1133">Transmembrane helix</keyword>
<dbReference type="AlphaFoldDB" id="A0A6J6DSD0"/>
<name>A0A6J6DSD0_9ZZZZ</name>
<proteinExistence type="predicted"/>
<dbReference type="EMBL" id="CAEZTH010000096">
    <property type="protein sequence ID" value="CAB4567022.1"/>
    <property type="molecule type" value="Genomic_DNA"/>
</dbReference>
<feature type="transmembrane region" description="Helical" evidence="2">
    <location>
        <begin position="935"/>
        <end position="960"/>
    </location>
</feature>
<evidence type="ECO:0000256" key="1">
    <source>
        <dbReference type="SAM" id="MobiDB-lite"/>
    </source>
</evidence>
<evidence type="ECO:0000256" key="2">
    <source>
        <dbReference type="SAM" id="Phobius"/>
    </source>
</evidence>
<keyword evidence="2" id="KW-0812">Transmembrane</keyword>
<dbReference type="PANTHER" id="PTHR32063">
    <property type="match status" value="1"/>
</dbReference>
<dbReference type="SUPFAM" id="SSF82693">
    <property type="entry name" value="Multidrug efflux transporter AcrB pore domain, PN1, PN2, PC1 and PC2 subdomains"/>
    <property type="match status" value="2"/>
</dbReference>
<feature type="transmembrane region" description="Helical" evidence="2">
    <location>
        <begin position="446"/>
        <end position="472"/>
    </location>
</feature>
<evidence type="ECO:0000313" key="3">
    <source>
        <dbReference type="EMBL" id="CAB4567022.1"/>
    </source>
</evidence>
<dbReference type="SUPFAM" id="SSF82714">
    <property type="entry name" value="Multidrug efflux transporter AcrB TolC docking domain, DN and DC subdomains"/>
    <property type="match status" value="2"/>
</dbReference>
<organism evidence="3">
    <name type="scientific">freshwater metagenome</name>
    <dbReference type="NCBI Taxonomy" id="449393"/>
    <lineage>
        <taxon>unclassified sequences</taxon>
        <taxon>metagenomes</taxon>
        <taxon>ecological metagenomes</taxon>
    </lineage>
</organism>
<dbReference type="PANTHER" id="PTHR32063:SF0">
    <property type="entry name" value="SWARMING MOTILITY PROTEIN SWRC"/>
    <property type="match status" value="1"/>
</dbReference>
<dbReference type="Gene3D" id="3.30.2090.10">
    <property type="entry name" value="Multidrug efflux transporter AcrB TolC docking domain, DN and DC subdomains"/>
    <property type="match status" value="2"/>
</dbReference>
<dbReference type="GO" id="GO:0005886">
    <property type="term" value="C:plasma membrane"/>
    <property type="evidence" value="ECO:0007669"/>
    <property type="project" value="TreeGrafter"/>
</dbReference>
<reference evidence="3" key="1">
    <citation type="submission" date="2020-05" db="EMBL/GenBank/DDBJ databases">
        <authorList>
            <person name="Chiriac C."/>
            <person name="Salcher M."/>
            <person name="Ghai R."/>
            <person name="Kavagutti S V."/>
        </authorList>
    </citation>
    <scope>NUCLEOTIDE SEQUENCE</scope>
</reference>
<feature type="transmembrane region" description="Helical" evidence="2">
    <location>
        <begin position="909"/>
        <end position="929"/>
    </location>
</feature>
<dbReference type="InterPro" id="IPR001036">
    <property type="entry name" value="Acrflvin-R"/>
</dbReference>
<dbReference type="GO" id="GO:0042910">
    <property type="term" value="F:xenobiotic transmembrane transporter activity"/>
    <property type="evidence" value="ECO:0007669"/>
    <property type="project" value="TreeGrafter"/>
</dbReference>
<dbReference type="Gene3D" id="3.30.70.1320">
    <property type="entry name" value="Multidrug efflux transporter AcrB pore domain like"/>
    <property type="match status" value="1"/>
</dbReference>
<feature type="transmembrane region" description="Helical" evidence="2">
    <location>
        <begin position="478"/>
        <end position="505"/>
    </location>
</feature>
<dbReference type="SUPFAM" id="SSF82866">
    <property type="entry name" value="Multidrug efflux transporter AcrB transmembrane domain"/>
    <property type="match status" value="2"/>
</dbReference>
<dbReference type="Gene3D" id="3.30.70.1430">
    <property type="entry name" value="Multidrug efflux transporter AcrB pore domain"/>
    <property type="match status" value="2"/>
</dbReference>
<feature type="region of interest" description="Disordered" evidence="1">
    <location>
        <begin position="1049"/>
        <end position="1069"/>
    </location>
</feature>
<sequence>MFRLSTVSLANRSVVGLLTIILTVAGLISLGSLKQELLPSFEVPQASIVTTYPGASPEVVDAQVSSIIEDEARILKNLVNVTSTSRANVSVVRVEFDFGVSTAQVEEELNRVVANVQDSLPADVEPRVISGSFDSVPIIVLSVASTTGDNEALSEVLEDIAVPILSQVPGIQEITVAGGKKKQITLDLKTGVLAANGLSQTSITDALRANGFILPAGSITDTEGELQIEIGTNVNSVEDFENLPLVASATSFAQLPGGLTGATTTPRILTIGEVAEVTYDYEPVTSISRTNGLDSLGIQVTKTQEGNTVAISNGVESKIDELVEKLGGDVEITTVFDQGPFVEKQLENLSIEGSLGLTFAILIILIFLASIRSTLVTAISIPTSLLVTFIGLWVSGYSLNLFTLSALTIAVGRVVDDSIVVIENINRHLSYGEPKKRAIIDAVKEVAGAITSATITTVAVFLPVALVGGIVGELFRPFSFSFTIALLASLVVSLTIVPVLAYWFLKAPVSEEQSAKESAKTAAARMEKARKLEEEKEKRSWLQRGYIPVLTKTQAKPGLTLVAAGAILMFTFSLVPQLKTDFIGDFGGDTFVVRQELPAGSTFEQRDEASKIVEDLILSQEGVETVLATFGGRADGRVNFGGNTNATTIQVSVSKDADNVAIQAAVQAEFDSRDDIGEVTLPQGGGGGFGGSSTIDIKLAATSDEALSAAVEKVRLGMLEVDGISDITSSLSEQQRTLKITVDRVAAARAGLTEIQVSGIVAATLRPGSIGDVNIDNEATPIFIVQENTPATLEEIRDIRIPTRSGVISLDSIADIQEVQAPVAITSEKGDRVATVSLTPDSDDLGAVTRAVTEALDVVELPIGATANIGGVSADQAESFGQLGLALLAAVAIVYLVMVATFSSLVQPLILLISIPFAATGALGLLLITDTPLGVPALIGMLLLVGVVVTNAIVLIDLINQYRKQGKSIQQSIMDGSRQRLRPIVMTALATIFALSPLALGITGGGFISQPLAIVVIGGLVSSTVLTLVIVPVLYWLIEGRAERKLLKAKAKGKRKPKAKARKRLALKR</sequence>
<dbReference type="PRINTS" id="PR00702">
    <property type="entry name" value="ACRIFLAVINRP"/>
</dbReference>
<gene>
    <name evidence="3" type="ORF">UFOPK1639_00781</name>
</gene>